<evidence type="ECO:0000313" key="7">
    <source>
        <dbReference type="EMBL" id="QFI77421.1"/>
    </source>
</evidence>
<dbReference type="AlphaFoldDB" id="A0A5P6PGG5"/>
<keyword evidence="3" id="KW-0472">Membrane</keyword>
<dbReference type="InterPro" id="IPR051692">
    <property type="entry name" value="OMP-like"/>
</dbReference>
<dbReference type="InterPro" id="IPR011250">
    <property type="entry name" value="OMP/PagP_B-barrel"/>
</dbReference>
<gene>
    <name evidence="7" type="ORF">F8237_33915</name>
</gene>
<dbReference type="Gene3D" id="2.40.160.20">
    <property type="match status" value="1"/>
</dbReference>
<protein>
    <submittedName>
        <fullName evidence="7">Porin family protein</fullName>
    </submittedName>
</protein>
<proteinExistence type="inferred from homology"/>
<evidence type="ECO:0000313" key="8">
    <source>
        <dbReference type="Proteomes" id="UP000325641"/>
    </source>
</evidence>
<evidence type="ECO:0000256" key="3">
    <source>
        <dbReference type="ARBA" id="ARBA00023136"/>
    </source>
</evidence>
<dbReference type="EMBL" id="CP044543">
    <property type="protein sequence ID" value="QFI77421.1"/>
    <property type="molecule type" value="Genomic_DNA"/>
</dbReference>
<evidence type="ECO:0000256" key="1">
    <source>
        <dbReference type="ARBA" id="ARBA00004442"/>
    </source>
</evidence>
<keyword evidence="4" id="KW-0998">Cell outer membrane</keyword>
<evidence type="ECO:0000256" key="4">
    <source>
        <dbReference type="ARBA" id="ARBA00023237"/>
    </source>
</evidence>
<dbReference type="SUPFAM" id="SSF56925">
    <property type="entry name" value="OMPA-like"/>
    <property type="match status" value="1"/>
</dbReference>
<reference evidence="8" key="1">
    <citation type="submission" date="2019-10" db="EMBL/GenBank/DDBJ databases">
        <title>Complete Genome Sequence of Bradyrhizobium betae type strain PL7HG1T.</title>
        <authorList>
            <person name="Bromfield E.S.P."/>
            <person name="Cloutier S."/>
        </authorList>
    </citation>
    <scope>NUCLEOTIDE SEQUENCE [LARGE SCALE GENOMIC DNA]</scope>
    <source>
        <strain evidence="8">PL7HG1</strain>
    </source>
</reference>
<name>A0A5P6PGG5_9BRAD</name>
<organism evidence="7 8">
    <name type="scientific">Bradyrhizobium betae</name>
    <dbReference type="NCBI Taxonomy" id="244734"/>
    <lineage>
        <taxon>Bacteria</taxon>
        <taxon>Pseudomonadati</taxon>
        <taxon>Pseudomonadota</taxon>
        <taxon>Alphaproteobacteria</taxon>
        <taxon>Hyphomicrobiales</taxon>
        <taxon>Nitrobacteraceae</taxon>
        <taxon>Bradyrhizobium</taxon>
    </lineage>
</organism>
<dbReference type="PANTHER" id="PTHR34001">
    <property type="entry name" value="BLL7405 PROTEIN"/>
    <property type="match status" value="1"/>
</dbReference>
<sequence length="247" mass="26422">MTSAMAADLAVRAPAAASTRTFDWAGFYVGGAMGARVADPESTTTSFDPALNPTVGPDARRSYDNTAFYAKGYAGQNWHIAPSWIAGVEGSFGWGNNKRTTQGLPGAPTRFSSVLDTAYINADWDASIRGRLGVLIAPAWLLYGTAGVAWQNIGFGSNCVGAFVVNACAFSHSEANSITRTGWTVGGGLENMLSAHWIVRLEYSYADFGTFTHTFFPAAVGPGFDDRWTADIKNRTHTATVGMSYRF</sequence>
<accession>A0A5P6PGG5</accession>
<comment type="similarity">
    <text evidence="5">Belongs to the Omp25/RopB family.</text>
</comment>
<dbReference type="Pfam" id="PF13505">
    <property type="entry name" value="OMP_b-brl"/>
    <property type="match status" value="1"/>
</dbReference>
<feature type="domain" description="Outer membrane protein beta-barrel" evidence="6">
    <location>
        <begin position="6"/>
        <end position="247"/>
    </location>
</feature>
<dbReference type="PANTHER" id="PTHR34001:SF3">
    <property type="entry name" value="BLL7405 PROTEIN"/>
    <property type="match status" value="1"/>
</dbReference>
<evidence type="ECO:0000259" key="6">
    <source>
        <dbReference type="Pfam" id="PF13505"/>
    </source>
</evidence>
<dbReference type="Proteomes" id="UP000325641">
    <property type="component" value="Chromosome"/>
</dbReference>
<keyword evidence="2" id="KW-0732">Signal</keyword>
<dbReference type="OrthoDB" id="9815357at2"/>
<dbReference type="GO" id="GO:0009279">
    <property type="term" value="C:cell outer membrane"/>
    <property type="evidence" value="ECO:0007669"/>
    <property type="project" value="UniProtKB-SubCell"/>
</dbReference>
<evidence type="ECO:0000256" key="2">
    <source>
        <dbReference type="ARBA" id="ARBA00022729"/>
    </source>
</evidence>
<evidence type="ECO:0000256" key="5">
    <source>
        <dbReference type="ARBA" id="ARBA00038306"/>
    </source>
</evidence>
<dbReference type="InterPro" id="IPR027385">
    <property type="entry name" value="Beta-barrel_OMP"/>
</dbReference>
<comment type="subcellular location">
    <subcellularLocation>
        <location evidence="1">Cell outer membrane</location>
    </subcellularLocation>
</comment>
<dbReference type="KEGG" id="bbet:F8237_33915"/>